<evidence type="ECO:0000313" key="5">
    <source>
        <dbReference type="Proteomes" id="UP000628017"/>
    </source>
</evidence>
<dbReference type="AlphaFoldDB" id="A0A916VQR4"/>
<evidence type="ECO:0000313" key="4">
    <source>
        <dbReference type="EMBL" id="GGA22670.1"/>
    </source>
</evidence>
<evidence type="ECO:0000256" key="1">
    <source>
        <dbReference type="SAM" id="MobiDB-lite"/>
    </source>
</evidence>
<protein>
    <recommendedName>
        <fullName evidence="3">Transferrin-binding protein B C-lobe/N-lobe beta-barrel domain-containing protein</fullName>
    </recommendedName>
</protein>
<dbReference type="SUPFAM" id="SSF56925">
    <property type="entry name" value="OMPA-like"/>
    <property type="match status" value="1"/>
</dbReference>
<dbReference type="EMBL" id="BMKA01000003">
    <property type="protein sequence ID" value="GGA22670.1"/>
    <property type="molecule type" value="Genomic_DNA"/>
</dbReference>
<comment type="caution">
    <text evidence="4">The sequence shown here is derived from an EMBL/GenBank/DDBJ whole genome shotgun (WGS) entry which is preliminary data.</text>
</comment>
<feature type="signal peptide" evidence="2">
    <location>
        <begin position="1"/>
        <end position="19"/>
    </location>
</feature>
<keyword evidence="2" id="KW-0732">Signal</keyword>
<feature type="domain" description="Transferrin-binding protein B C-lobe/N-lobe beta-barrel" evidence="3">
    <location>
        <begin position="156"/>
        <end position="279"/>
    </location>
</feature>
<evidence type="ECO:0000256" key="2">
    <source>
        <dbReference type="SAM" id="SignalP"/>
    </source>
</evidence>
<sequence length="282" mass="29894">MRFSLAAAASVAVFLSACGGSTDSASDETGDTTGGTDGGTEEEVVVDTGPAQILLEGDNQATRLEYDSDADQIIVEDIPFDDEVFESRLDRTASRDESAYRAYSSERGFDDYTAYTRETDSGAVSVIVVNSGEYKDHGYSGAAYSRTGTTTLPTENQRAFYEGEYLGTRTSEESGGMDVIVGDAELAADFSDDTIRGIITKRRVTEDELGVGAGTDITLANTSIDRASGVFNGTASQTNEDVTSDGTYSGILGGDNADETAGYLILERDSTRELGVFTAVER</sequence>
<feature type="chain" id="PRO_5037594553" description="Transferrin-binding protein B C-lobe/N-lobe beta-barrel domain-containing protein" evidence="2">
    <location>
        <begin position="20"/>
        <end position="282"/>
    </location>
</feature>
<dbReference type="Proteomes" id="UP000628017">
    <property type="component" value="Unassembled WGS sequence"/>
</dbReference>
<dbReference type="InterPro" id="IPR001677">
    <property type="entry name" value="TbpB_B_D"/>
</dbReference>
<reference evidence="4" key="2">
    <citation type="submission" date="2020-09" db="EMBL/GenBank/DDBJ databases">
        <authorList>
            <person name="Sun Q."/>
            <person name="Zhou Y."/>
        </authorList>
    </citation>
    <scope>NUCLEOTIDE SEQUENCE</scope>
    <source>
        <strain evidence="4">CGMCC 1.15880</strain>
    </source>
</reference>
<accession>A0A916VQR4</accession>
<gene>
    <name evidence="4" type="ORF">GCM10011498_24320</name>
</gene>
<feature type="region of interest" description="Disordered" evidence="1">
    <location>
        <begin position="21"/>
        <end position="42"/>
    </location>
</feature>
<dbReference type="PROSITE" id="PS51257">
    <property type="entry name" value="PROKAR_LIPOPROTEIN"/>
    <property type="match status" value="1"/>
</dbReference>
<organism evidence="4 5">
    <name type="scientific">Neptunicoccus cionae</name>
    <dbReference type="NCBI Taxonomy" id="2035344"/>
    <lineage>
        <taxon>Bacteria</taxon>
        <taxon>Pseudomonadati</taxon>
        <taxon>Pseudomonadota</taxon>
        <taxon>Alphaproteobacteria</taxon>
        <taxon>Rhodobacterales</taxon>
        <taxon>Paracoccaceae</taxon>
        <taxon>Neptunicoccus</taxon>
    </lineage>
</organism>
<reference evidence="4" key="1">
    <citation type="journal article" date="2014" name="Int. J. Syst. Evol. Microbiol.">
        <title>Complete genome sequence of Corynebacterium casei LMG S-19264T (=DSM 44701T), isolated from a smear-ripened cheese.</title>
        <authorList>
            <consortium name="US DOE Joint Genome Institute (JGI-PGF)"/>
            <person name="Walter F."/>
            <person name="Albersmeier A."/>
            <person name="Kalinowski J."/>
            <person name="Ruckert C."/>
        </authorList>
    </citation>
    <scope>NUCLEOTIDE SEQUENCE</scope>
    <source>
        <strain evidence="4">CGMCC 1.15880</strain>
    </source>
</reference>
<dbReference type="Pfam" id="PF01298">
    <property type="entry name" value="TbpB_B_D"/>
    <property type="match status" value="1"/>
</dbReference>
<evidence type="ECO:0000259" key="3">
    <source>
        <dbReference type="Pfam" id="PF01298"/>
    </source>
</evidence>
<proteinExistence type="predicted"/>
<dbReference type="Gene3D" id="2.40.160.90">
    <property type="match status" value="1"/>
</dbReference>
<dbReference type="RefSeq" id="WP_188675605.1">
    <property type="nucleotide sequence ID" value="NZ_BMKA01000003.1"/>
</dbReference>
<name>A0A916VQR4_9RHOB</name>
<dbReference type="InterPro" id="IPR011250">
    <property type="entry name" value="OMP/PagP_B-barrel"/>
</dbReference>
<keyword evidence="5" id="KW-1185">Reference proteome</keyword>